<dbReference type="Proteomes" id="UP001433268">
    <property type="component" value="Unassembled WGS sequence"/>
</dbReference>
<protein>
    <recommendedName>
        <fullName evidence="6">LPXTG-domain-containing protein</fullName>
    </recommendedName>
</protein>
<feature type="signal peptide" evidence="3">
    <location>
        <begin position="1"/>
        <end position="20"/>
    </location>
</feature>
<feature type="region of interest" description="Disordered" evidence="1">
    <location>
        <begin position="403"/>
        <end position="543"/>
    </location>
</feature>
<keyword evidence="2" id="KW-0472">Membrane</keyword>
<keyword evidence="3" id="KW-0732">Signal</keyword>
<comment type="caution">
    <text evidence="4">The sequence shown here is derived from an EMBL/GenBank/DDBJ whole genome shotgun (WGS) entry which is preliminary data.</text>
</comment>
<evidence type="ECO:0000256" key="1">
    <source>
        <dbReference type="SAM" id="MobiDB-lite"/>
    </source>
</evidence>
<feature type="region of interest" description="Disordered" evidence="1">
    <location>
        <begin position="366"/>
        <end position="387"/>
    </location>
</feature>
<organism evidence="4 5">
    <name type="scientific">Apiospora hydei</name>
    <dbReference type="NCBI Taxonomy" id="1337664"/>
    <lineage>
        <taxon>Eukaryota</taxon>
        <taxon>Fungi</taxon>
        <taxon>Dikarya</taxon>
        <taxon>Ascomycota</taxon>
        <taxon>Pezizomycotina</taxon>
        <taxon>Sordariomycetes</taxon>
        <taxon>Xylariomycetidae</taxon>
        <taxon>Amphisphaeriales</taxon>
        <taxon>Apiosporaceae</taxon>
        <taxon>Apiospora</taxon>
    </lineage>
</organism>
<feature type="transmembrane region" description="Helical" evidence="2">
    <location>
        <begin position="234"/>
        <end position="256"/>
    </location>
</feature>
<gene>
    <name evidence="4" type="ORF">PG997_014460</name>
</gene>
<feature type="compositionally biased region" description="Pro residues" evidence="1">
    <location>
        <begin position="450"/>
        <end position="463"/>
    </location>
</feature>
<accession>A0ABR1UTV6</accession>
<dbReference type="EMBL" id="JAQQWN010000010">
    <property type="protein sequence ID" value="KAK8062363.1"/>
    <property type="molecule type" value="Genomic_DNA"/>
</dbReference>
<dbReference type="RefSeq" id="XP_066660962.1">
    <property type="nucleotide sequence ID" value="XM_066818774.1"/>
</dbReference>
<keyword evidence="2" id="KW-1133">Transmembrane helix</keyword>
<feature type="compositionally biased region" description="Polar residues" evidence="1">
    <location>
        <begin position="485"/>
        <end position="496"/>
    </location>
</feature>
<feature type="chain" id="PRO_5047167909" description="LPXTG-domain-containing protein" evidence="3">
    <location>
        <begin position="21"/>
        <end position="575"/>
    </location>
</feature>
<feature type="region of interest" description="Disordered" evidence="1">
    <location>
        <begin position="208"/>
        <end position="228"/>
    </location>
</feature>
<proteinExistence type="predicted"/>
<dbReference type="GeneID" id="92051834"/>
<evidence type="ECO:0000256" key="2">
    <source>
        <dbReference type="SAM" id="Phobius"/>
    </source>
</evidence>
<feature type="compositionally biased region" description="Low complexity" evidence="1">
    <location>
        <begin position="366"/>
        <end position="375"/>
    </location>
</feature>
<evidence type="ECO:0000256" key="3">
    <source>
        <dbReference type="SAM" id="SignalP"/>
    </source>
</evidence>
<feature type="compositionally biased region" description="Polar residues" evidence="1">
    <location>
        <begin position="431"/>
        <end position="444"/>
    </location>
</feature>
<evidence type="ECO:0000313" key="4">
    <source>
        <dbReference type="EMBL" id="KAK8062363.1"/>
    </source>
</evidence>
<evidence type="ECO:0008006" key="6">
    <source>
        <dbReference type="Google" id="ProtNLM"/>
    </source>
</evidence>
<feature type="compositionally biased region" description="Low complexity" evidence="1">
    <location>
        <begin position="464"/>
        <end position="473"/>
    </location>
</feature>
<sequence>MASRIFSLGLVLYFGALSTALQVAPNSTCAALCLDSPRGTPMDPAASNTNYTDIACVDSDYSGTARGIKFKNCMECLQESKETSGRESDLNWYLYNARYAVDVCLYSYPGSTQNISSPCDINYACAPLKTALTSGIPDGDISNPYGYCSADGGKFTSRSLDSCVQCLKSSSSQAYISNFLIALNAGCQQKVSPGQLLGLSGSLFSGKPVTITDPPKDEDDKPDDANPTGMTTGAIVGIAVGAALLFLGGAALFIVYHQKQKKMYAAFDMQQHSDFDPRGGSASITPPMKGGFSAQDSRRPPMGTSDYEIRAQKAYGAHVGSNADYYDKLEEEMRMRRPNYTIDPHHPGSGFQGALPTHPAYVPRAMSRASVRSSSPQPPAPVKSNKPDSYALQAYLAAAEESSAIKIPPPPPMGPPQTSSRSQTPEPPAATRQQHQLSKPSLSLLQAMRTPPPPPSRKPPPKVPSLVLPSVPRIRMPKKYEPPQINVQEATPTDGPSESGADANISRPLARNDAAGRFADRTFGNRTPSPDTRSDAPLIPHHKGSDAVAHVVVDRRRHLQYEEIELHTGKSSMYG</sequence>
<keyword evidence="5" id="KW-1185">Reference proteome</keyword>
<feature type="region of interest" description="Disordered" evidence="1">
    <location>
        <begin position="339"/>
        <end position="358"/>
    </location>
</feature>
<keyword evidence="2" id="KW-0812">Transmembrane</keyword>
<evidence type="ECO:0000313" key="5">
    <source>
        <dbReference type="Proteomes" id="UP001433268"/>
    </source>
</evidence>
<reference evidence="4 5" key="1">
    <citation type="submission" date="2023-01" db="EMBL/GenBank/DDBJ databases">
        <title>Analysis of 21 Apiospora genomes using comparative genomics revels a genus with tremendous synthesis potential of carbohydrate active enzymes and secondary metabolites.</title>
        <authorList>
            <person name="Sorensen T."/>
        </authorList>
    </citation>
    <scope>NUCLEOTIDE SEQUENCE [LARGE SCALE GENOMIC DNA]</scope>
    <source>
        <strain evidence="4 5">CBS 114990</strain>
    </source>
</reference>
<name>A0ABR1UTV6_9PEZI</name>